<proteinExistence type="inferred from homology"/>
<evidence type="ECO:0000256" key="1">
    <source>
        <dbReference type="ARBA" id="ARBA00004567"/>
    </source>
</evidence>
<protein>
    <recommendedName>
        <fullName evidence="9">mRNA export factor GLE1</fullName>
    </recommendedName>
    <alternativeName>
        <fullName evidence="10">Nucleoporin GLE1</fullName>
    </alternativeName>
</protein>
<evidence type="ECO:0000256" key="2">
    <source>
        <dbReference type="ARBA" id="ARBA00011056"/>
    </source>
</evidence>
<dbReference type="GO" id="GO:0000822">
    <property type="term" value="F:inositol hexakisphosphate binding"/>
    <property type="evidence" value="ECO:0007669"/>
    <property type="project" value="TreeGrafter"/>
</dbReference>
<evidence type="ECO:0000256" key="5">
    <source>
        <dbReference type="ARBA" id="ARBA00022927"/>
    </source>
</evidence>
<evidence type="ECO:0000256" key="4">
    <source>
        <dbReference type="ARBA" id="ARBA00022816"/>
    </source>
</evidence>
<evidence type="ECO:0000313" key="12">
    <source>
        <dbReference type="EMBL" id="GBE61397.1"/>
    </source>
</evidence>
<keyword evidence="5" id="KW-0653">Protein transport</keyword>
<dbReference type="GO" id="GO:0031369">
    <property type="term" value="F:translation initiation factor binding"/>
    <property type="evidence" value="ECO:0007669"/>
    <property type="project" value="TreeGrafter"/>
</dbReference>
<dbReference type="InterPro" id="IPR038506">
    <property type="entry name" value="GLE1-like_sf"/>
</dbReference>
<evidence type="ECO:0000256" key="8">
    <source>
        <dbReference type="ARBA" id="ARBA00023242"/>
    </source>
</evidence>
<keyword evidence="8" id="KW-0539">Nucleus</keyword>
<dbReference type="GeneID" id="39875167"/>
<dbReference type="GO" id="GO:0005737">
    <property type="term" value="C:cytoplasm"/>
    <property type="evidence" value="ECO:0007669"/>
    <property type="project" value="TreeGrafter"/>
</dbReference>
<organism evidence="12 13">
    <name type="scientific">Babesia ovata</name>
    <dbReference type="NCBI Taxonomy" id="189622"/>
    <lineage>
        <taxon>Eukaryota</taxon>
        <taxon>Sar</taxon>
        <taxon>Alveolata</taxon>
        <taxon>Apicomplexa</taxon>
        <taxon>Aconoidasida</taxon>
        <taxon>Piroplasmida</taxon>
        <taxon>Babesiidae</taxon>
        <taxon>Babesia</taxon>
    </lineage>
</organism>
<dbReference type="OrthoDB" id="364920at2759"/>
<dbReference type="GO" id="GO:0016973">
    <property type="term" value="P:poly(A)+ mRNA export from nucleus"/>
    <property type="evidence" value="ECO:0007669"/>
    <property type="project" value="InterPro"/>
</dbReference>
<dbReference type="GO" id="GO:0015031">
    <property type="term" value="P:protein transport"/>
    <property type="evidence" value="ECO:0007669"/>
    <property type="project" value="UniProtKB-KW"/>
</dbReference>
<dbReference type="RefSeq" id="XP_028867640.1">
    <property type="nucleotide sequence ID" value="XM_029011807.1"/>
</dbReference>
<keyword evidence="7" id="KW-0906">Nuclear pore complex</keyword>
<comment type="subcellular location">
    <subcellularLocation>
        <location evidence="1">Nucleus</location>
        <location evidence="1">Nuclear pore complex</location>
    </subcellularLocation>
</comment>
<evidence type="ECO:0000256" key="10">
    <source>
        <dbReference type="ARBA" id="ARBA00029983"/>
    </source>
</evidence>
<dbReference type="PANTHER" id="PTHR12960:SF0">
    <property type="entry name" value="MRNA EXPORT FACTOR GLE1"/>
    <property type="match status" value="1"/>
</dbReference>
<dbReference type="Pfam" id="PF07817">
    <property type="entry name" value="GLE1"/>
    <property type="match status" value="1"/>
</dbReference>
<comment type="similarity">
    <text evidence="2">Belongs to the GLE1 family.</text>
</comment>
<accession>A0A2H6KEI2</accession>
<gene>
    <name evidence="12" type="ORF">BOVATA_028900</name>
</gene>
<evidence type="ECO:0000256" key="3">
    <source>
        <dbReference type="ARBA" id="ARBA00022448"/>
    </source>
</evidence>
<reference evidence="12 13" key="1">
    <citation type="journal article" date="2017" name="BMC Genomics">
        <title>Whole-genome assembly of Babesia ovata and comparative genomics between closely related pathogens.</title>
        <authorList>
            <person name="Yamagishi J."/>
            <person name="Asada M."/>
            <person name="Hakimi H."/>
            <person name="Tanaka T.Q."/>
            <person name="Sugimoto C."/>
            <person name="Kawazu S."/>
        </authorList>
    </citation>
    <scope>NUCLEOTIDE SEQUENCE [LARGE SCALE GENOMIC DNA]</scope>
    <source>
        <strain evidence="12 13">Miyake</strain>
    </source>
</reference>
<comment type="caution">
    <text evidence="12">The sequence shown here is derived from an EMBL/GenBank/DDBJ whole genome shotgun (WGS) entry which is preliminary data.</text>
</comment>
<sequence>MARESFGGRRGVSLGLNEKVFRANRSIVVPSSNLPEAKGGFTMPVEHEIMLKSHVPHMQDNWQPTWSTFDHIEAAIERSIHCSTQPYVSILDDALGEVAKLEKQRAAKELKKQMEAKALQEELDRKLAAQKLAEMNKTQSGVTSKLQVGGSKSQSHPETESASSHTAALNVSFQATNGGFRTAAADNKSAVKAGSTASNFETDRYTIMVAQADYLPRNAYTQQIDSYEAEYEQRKVEYDDFVQNADPATKQVRLDIAKTINRTVNTLASTQKQVDHSYTTLVNIGNQYANESRVATFVIFRVIEAVLDCCEPGCQMYLNPKAAWPSAHLIRGLMAMKPECRAIYYAMIKKRCPYVIPRLYQDSNASNLEALHQYSKDNSGTYFKRQMALLRLHMAVLVVTKDLEGLWAWFAGFINASFKPVFKLPLSGVLITAMSAAGHFCLESYKEQFKKMLTLCGEMVKKGHFKVQNCDAADMYHEQLSHFFEEYRKKRTLEKPEGFDMKRQEQDLRRDI</sequence>
<evidence type="ECO:0000256" key="6">
    <source>
        <dbReference type="ARBA" id="ARBA00023010"/>
    </source>
</evidence>
<dbReference type="AlphaFoldDB" id="A0A2H6KEI2"/>
<keyword evidence="3" id="KW-0813">Transport</keyword>
<dbReference type="GO" id="GO:0005543">
    <property type="term" value="F:phospholipid binding"/>
    <property type="evidence" value="ECO:0007669"/>
    <property type="project" value="TreeGrafter"/>
</dbReference>
<evidence type="ECO:0000256" key="11">
    <source>
        <dbReference type="SAM" id="MobiDB-lite"/>
    </source>
</evidence>
<keyword evidence="6" id="KW-0811">Translocation</keyword>
<dbReference type="GO" id="GO:0044614">
    <property type="term" value="C:nuclear pore cytoplasmic filaments"/>
    <property type="evidence" value="ECO:0007669"/>
    <property type="project" value="TreeGrafter"/>
</dbReference>
<feature type="compositionally biased region" description="Polar residues" evidence="11">
    <location>
        <begin position="136"/>
        <end position="166"/>
    </location>
</feature>
<dbReference type="EMBL" id="BDSA01000003">
    <property type="protein sequence ID" value="GBE61397.1"/>
    <property type="molecule type" value="Genomic_DNA"/>
</dbReference>
<name>A0A2H6KEI2_9APIC</name>
<keyword evidence="13" id="KW-1185">Reference proteome</keyword>
<evidence type="ECO:0000313" key="13">
    <source>
        <dbReference type="Proteomes" id="UP000236319"/>
    </source>
</evidence>
<dbReference type="PANTHER" id="PTHR12960">
    <property type="entry name" value="GLE-1-RELATED"/>
    <property type="match status" value="1"/>
</dbReference>
<dbReference type="InterPro" id="IPR012476">
    <property type="entry name" value="GLE1"/>
</dbReference>
<keyword evidence="4" id="KW-0509">mRNA transport</keyword>
<dbReference type="Proteomes" id="UP000236319">
    <property type="component" value="Unassembled WGS sequence"/>
</dbReference>
<dbReference type="Gene3D" id="1.25.40.510">
    <property type="entry name" value="GLE1-like"/>
    <property type="match status" value="1"/>
</dbReference>
<feature type="region of interest" description="Disordered" evidence="11">
    <location>
        <begin position="135"/>
        <end position="166"/>
    </location>
</feature>
<evidence type="ECO:0000256" key="7">
    <source>
        <dbReference type="ARBA" id="ARBA00023132"/>
    </source>
</evidence>
<evidence type="ECO:0000256" key="9">
    <source>
        <dbReference type="ARBA" id="ARBA00026227"/>
    </source>
</evidence>
<dbReference type="VEuPathDB" id="PiroplasmaDB:BOVATA_028900"/>